<dbReference type="InterPro" id="IPR050491">
    <property type="entry name" value="AmpC-like"/>
</dbReference>
<reference evidence="6" key="1">
    <citation type="submission" date="2016-06" db="EMBL/GenBank/DDBJ databases">
        <authorList>
            <person name="Varghese N."/>
            <person name="Submissions Spin"/>
        </authorList>
    </citation>
    <scope>NUCLEOTIDE SEQUENCE [LARGE SCALE GENOMIC DNA]</scope>
    <source>
        <strain evidence="6">DSM 44814</strain>
    </source>
</reference>
<accession>A0A1C6TY37</accession>
<evidence type="ECO:0000256" key="3">
    <source>
        <dbReference type="SAM" id="SignalP"/>
    </source>
</evidence>
<feature type="chain" id="PRO_5008747207" evidence="3">
    <location>
        <begin position="27"/>
        <end position="392"/>
    </location>
</feature>
<keyword evidence="6" id="KW-1185">Reference proteome</keyword>
<name>A0A1C6TY37_9ACTN</name>
<sequence length="392" mass="42377">MTRQDLPLGRRSVLGLMSAVPVAAMASPTRSASASASTASSLRPGGEFDRFVADLAAQDQFSGTVLLVNKNRTVLSRSYGMADKQKEIRNGPDTIYALASVTKMFTAVAILQLVQRGKVALTEKLGTYLDGFPADVADKVTVHQLLTHTSGLGDYVQIDGFFDEAATWTSAEQVMDGTLGYVRRDTLRFAPGSAHGYSNSGYHLLGTIVAQVSGQSYFDYVRDHVFAAAGMPRSDFYTLPQWKSDKRIAHPYVTQPSGQRTDAVDGYTFIGSPATNAFASASDLVRFTRALQGRELLDSIHTELLISPKFPVPPPPPIPGAAPLPPMFETYGPSWKLVGDRCTAGHIGASPGVTASVEWYPPTDWVAVKLSNYDAQASTRIDSLSRELILRH</sequence>
<evidence type="ECO:0000256" key="2">
    <source>
        <dbReference type="ARBA" id="ARBA00023136"/>
    </source>
</evidence>
<proteinExistence type="predicted"/>
<dbReference type="OrthoDB" id="3863176at2"/>
<feature type="signal peptide" evidence="3">
    <location>
        <begin position="1"/>
        <end position="26"/>
    </location>
</feature>
<keyword evidence="2" id="KW-0472">Membrane</keyword>
<dbReference type="SUPFAM" id="SSF56601">
    <property type="entry name" value="beta-lactamase/transpeptidase-like"/>
    <property type="match status" value="1"/>
</dbReference>
<dbReference type="PANTHER" id="PTHR46825:SF11">
    <property type="entry name" value="PENICILLIN-BINDING PROTEIN 4"/>
    <property type="match status" value="1"/>
</dbReference>
<dbReference type="PROSITE" id="PS51318">
    <property type="entry name" value="TAT"/>
    <property type="match status" value="1"/>
</dbReference>
<keyword evidence="3" id="KW-0732">Signal</keyword>
<dbReference type="GO" id="GO:0016020">
    <property type="term" value="C:membrane"/>
    <property type="evidence" value="ECO:0007669"/>
    <property type="project" value="UniProtKB-SubCell"/>
</dbReference>
<dbReference type="PANTHER" id="PTHR46825">
    <property type="entry name" value="D-ALANYL-D-ALANINE-CARBOXYPEPTIDASE/ENDOPEPTIDASE AMPH"/>
    <property type="match status" value="1"/>
</dbReference>
<comment type="subcellular location">
    <subcellularLocation>
        <location evidence="1">Membrane</location>
    </subcellularLocation>
</comment>
<dbReference type="InterPro" id="IPR006311">
    <property type="entry name" value="TAT_signal"/>
</dbReference>
<dbReference type="RefSeq" id="WP_091115859.1">
    <property type="nucleotide sequence ID" value="NZ_FMHY01000002.1"/>
</dbReference>
<dbReference type="Pfam" id="PF00144">
    <property type="entry name" value="Beta-lactamase"/>
    <property type="match status" value="1"/>
</dbReference>
<dbReference type="InterPro" id="IPR001466">
    <property type="entry name" value="Beta-lactam-related"/>
</dbReference>
<dbReference type="STRING" id="227316.GA0070604_1344"/>
<dbReference type="AlphaFoldDB" id="A0A1C6TY37"/>
<evidence type="ECO:0000259" key="4">
    <source>
        <dbReference type="Pfam" id="PF00144"/>
    </source>
</evidence>
<protein>
    <submittedName>
        <fullName evidence="5">CubicO group peptidase, beta-lactamase class C family</fullName>
    </submittedName>
</protein>
<dbReference type="EMBL" id="FMHY01000002">
    <property type="protein sequence ID" value="SCL46742.1"/>
    <property type="molecule type" value="Genomic_DNA"/>
</dbReference>
<evidence type="ECO:0000256" key="1">
    <source>
        <dbReference type="ARBA" id="ARBA00004370"/>
    </source>
</evidence>
<dbReference type="Proteomes" id="UP000199696">
    <property type="component" value="Unassembled WGS sequence"/>
</dbReference>
<gene>
    <name evidence="5" type="ORF">GA0070604_1344</name>
</gene>
<dbReference type="Gene3D" id="3.40.710.10">
    <property type="entry name" value="DD-peptidase/beta-lactamase superfamily"/>
    <property type="match status" value="1"/>
</dbReference>
<feature type="domain" description="Beta-lactamase-related" evidence="4">
    <location>
        <begin position="48"/>
        <end position="376"/>
    </location>
</feature>
<dbReference type="InterPro" id="IPR012338">
    <property type="entry name" value="Beta-lactam/transpept-like"/>
</dbReference>
<evidence type="ECO:0000313" key="5">
    <source>
        <dbReference type="EMBL" id="SCL46742.1"/>
    </source>
</evidence>
<organism evidence="5 6">
    <name type="scientific">Micromonospora eburnea</name>
    <dbReference type="NCBI Taxonomy" id="227316"/>
    <lineage>
        <taxon>Bacteria</taxon>
        <taxon>Bacillati</taxon>
        <taxon>Actinomycetota</taxon>
        <taxon>Actinomycetes</taxon>
        <taxon>Micromonosporales</taxon>
        <taxon>Micromonosporaceae</taxon>
        <taxon>Micromonospora</taxon>
    </lineage>
</organism>
<evidence type="ECO:0000313" key="6">
    <source>
        <dbReference type="Proteomes" id="UP000199696"/>
    </source>
</evidence>